<feature type="region of interest" description="Disordered" evidence="12">
    <location>
        <begin position="264"/>
        <end position="291"/>
    </location>
</feature>
<dbReference type="GeneID" id="111600374"/>
<dbReference type="InterPro" id="IPR050576">
    <property type="entry name" value="Cilia_flagella_integrity"/>
</dbReference>
<feature type="region of interest" description="Disordered" evidence="12">
    <location>
        <begin position="523"/>
        <end position="550"/>
    </location>
</feature>
<feature type="compositionally biased region" description="Low complexity" evidence="12">
    <location>
        <begin position="1272"/>
        <end position="1285"/>
    </location>
</feature>
<feature type="compositionally biased region" description="Polar residues" evidence="12">
    <location>
        <begin position="531"/>
        <end position="550"/>
    </location>
</feature>
<feature type="coiled-coil region" evidence="11">
    <location>
        <begin position="747"/>
        <end position="781"/>
    </location>
</feature>
<feature type="region of interest" description="Disordered" evidence="12">
    <location>
        <begin position="596"/>
        <end position="621"/>
    </location>
</feature>
<evidence type="ECO:0000256" key="3">
    <source>
        <dbReference type="ARBA" id="ARBA00006453"/>
    </source>
</evidence>
<dbReference type="Proteomes" id="UP000504633">
    <property type="component" value="Unplaced"/>
</dbReference>
<dbReference type="PROSITE" id="PS51450">
    <property type="entry name" value="LRR"/>
    <property type="match status" value="4"/>
</dbReference>
<feature type="region of interest" description="Disordered" evidence="12">
    <location>
        <begin position="1225"/>
        <end position="1313"/>
    </location>
</feature>
<evidence type="ECO:0000256" key="1">
    <source>
        <dbReference type="ARBA" id="ARBA00003843"/>
    </source>
</evidence>
<feature type="region of interest" description="Disordered" evidence="12">
    <location>
        <begin position="411"/>
        <end position="446"/>
    </location>
</feature>
<organism evidence="13 14">
    <name type="scientific">Drosophila hydei</name>
    <name type="common">Fruit fly</name>
    <dbReference type="NCBI Taxonomy" id="7224"/>
    <lineage>
        <taxon>Eukaryota</taxon>
        <taxon>Metazoa</taxon>
        <taxon>Ecdysozoa</taxon>
        <taxon>Arthropoda</taxon>
        <taxon>Hexapoda</taxon>
        <taxon>Insecta</taxon>
        <taxon>Pterygota</taxon>
        <taxon>Neoptera</taxon>
        <taxon>Endopterygota</taxon>
        <taxon>Diptera</taxon>
        <taxon>Brachycera</taxon>
        <taxon>Muscomorpha</taxon>
        <taxon>Ephydroidea</taxon>
        <taxon>Drosophilidae</taxon>
        <taxon>Drosophila</taxon>
    </lineage>
</organism>
<dbReference type="PANTHER" id="PTHR45973:SF9">
    <property type="entry name" value="LEUCINE-RICH REPEAT-CONTAINING PROTEIN 46"/>
    <property type="match status" value="1"/>
</dbReference>
<dbReference type="Pfam" id="PF14580">
    <property type="entry name" value="LRR_9"/>
    <property type="match status" value="1"/>
</dbReference>
<proteinExistence type="inferred from homology"/>
<gene>
    <name evidence="14" type="primary">LOC111600374</name>
</gene>
<dbReference type="OrthoDB" id="1904536at2759"/>
<evidence type="ECO:0000256" key="2">
    <source>
        <dbReference type="ARBA" id="ARBA00004138"/>
    </source>
</evidence>
<keyword evidence="11" id="KW-0175">Coiled coil</keyword>
<evidence type="ECO:0000256" key="7">
    <source>
        <dbReference type="ARBA" id="ARBA00023273"/>
    </source>
</evidence>
<feature type="compositionally biased region" description="Basic and acidic residues" evidence="12">
    <location>
        <begin position="1360"/>
        <end position="1373"/>
    </location>
</feature>
<accession>A0A6J1LVK6</accession>
<feature type="region of interest" description="Disordered" evidence="12">
    <location>
        <begin position="1360"/>
        <end position="1411"/>
    </location>
</feature>
<evidence type="ECO:0000256" key="8">
    <source>
        <dbReference type="ARBA" id="ARBA00024433"/>
    </source>
</evidence>
<dbReference type="FunFam" id="3.80.10.10:FF:000331">
    <property type="entry name" value="Dynein assembly factor 1, axonemal homolog"/>
    <property type="match status" value="1"/>
</dbReference>
<evidence type="ECO:0000313" key="13">
    <source>
        <dbReference type="Proteomes" id="UP000504633"/>
    </source>
</evidence>
<dbReference type="SMART" id="SM00365">
    <property type="entry name" value="LRR_SD22"/>
    <property type="match status" value="3"/>
</dbReference>
<evidence type="ECO:0000256" key="9">
    <source>
        <dbReference type="ARBA" id="ARBA00030843"/>
    </source>
</evidence>
<dbReference type="CTD" id="318856"/>
<feature type="compositionally biased region" description="Polar residues" evidence="12">
    <location>
        <begin position="600"/>
        <end position="611"/>
    </location>
</feature>
<feature type="region of interest" description="Disordered" evidence="12">
    <location>
        <begin position="1476"/>
        <end position="1640"/>
    </location>
</feature>
<feature type="compositionally biased region" description="Acidic residues" evidence="12">
    <location>
        <begin position="1520"/>
        <end position="1530"/>
    </location>
</feature>
<feature type="region of interest" description="Disordered" evidence="12">
    <location>
        <begin position="312"/>
        <end position="387"/>
    </location>
</feature>
<dbReference type="GO" id="GO:0005930">
    <property type="term" value="C:axoneme"/>
    <property type="evidence" value="ECO:0007669"/>
    <property type="project" value="TreeGrafter"/>
</dbReference>
<feature type="coiled-coil region" evidence="11">
    <location>
        <begin position="647"/>
        <end position="674"/>
    </location>
</feature>
<dbReference type="PANTHER" id="PTHR45973">
    <property type="entry name" value="PROTEIN PHOSPHATASE 1 REGULATORY SUBUNIT SDS22-RELATED"/>
    <property type="match status" value="1"/>
</dbReference>
<feature type="region of interest" description="Disordered" evidence="12">
    <location>
        <begin position="1435"/>
        <end position="1462"/>
    </location>
</feature>
<dbReference type="InterPro" id="IPR001611">
    <property type="entry name" value="Leu-rich_rpt"/>
</dbReference>
<feature type="compositionally biased region" description="Acidic residues" evidence="12">
    <location>
        <begin position="1445"/>
        <end position="1459"/>
    </location>
</feature>
<evidence type="ECO:0000256" key="6">
    <source>
        <dbReference type="ARBA" id="ARBA00023069"/>
    </source>
</evidence>
<dbReference type="SUPFAM" id="SSF52075">
    <property type="entry name" value="Outer arm dynein light chain 1"/>
    <property type="match status" value="1"/>
</dbReference>
<evidence type="ECO:0000256" key="10">
    <source>
        <dbReference type="ARBA" id="ARBA00031862"/>
    </source>
</evidence>
<feature type="compositionally biased region" description="Basic and acidic residues" evidence="12">
    <location>
        <begin position="1241"/>
        <end position="1270"/>
    </location>
</feature>
<feature type="compositionally biased region" description="Basic and acidic residues" evidence="12">
    <location>
        <begin position="1435"/>
        <end position="1444"/>
    </location>
</feature>
<dbReference type="FunFam" id="3.80.10.10:FF:000166">
    <property type="entry name" value="Dynein assembly factor 1, axonemal"/>
    <property type="match status" value="1"/>
</dbReference>
<feature type="compositionally biased region" description="Basic and acidic residues" evidence="12">
    <location>
        <begin position="1534"/>
        <end position="1593"/>
    </location>
</feature>
<protein>
    <recommendedName>
        <fullName evidence="8">Dynein axonemal assembly factor 1 homolog</fullName>
    </recommendedName>
    <alternativeName>
        <fullName evidence="10">Defective transmitter-recycling protein</fullName>
    </alternativeName>
    <alternativeName>
        <fullName evidence="9">Leucine-rich repeat-containing protein 50 homolog</fullName>
    </alternativeName>
</protein>
<reference evidence="14" key="1">
    <citation type="submission" date="2025-08" db="UniProtKB">
        <authorList>
            <consortium name="RefSeq"/>
        </authorList>
    </citation>
    <scope>IDENTIFICATION</scope>
    <source>
        <strain evidence="14">15085-1641.00</strain>
        <tissue evidence="14">Whole body</tissue>
    </source>
</reference>
<dbReference type="OMA" id="WKREGYE"/>
<evidence type="ECO:0000256" key="12">
    <source>
        <dbReference type="SAM" id="MobiDB-lite"/>
    </source>
</evidence>
<evidence type="ECO:0000256" key="5">
    <source>
        <dbReference type="ARBA" id="ARBA00022737"/>
    </source>
</evidence>
<keyword evidence="7" id="KW-0966">Cell projection</keyword>
<feature type="compositionally biased region" description="Basic and acidic residues" evidence="12">
    <location>
        <begin position="1005"/>
        <end position="1030"/>
    </location>
</feature>
<evidence type="ECO:0000256" key="4">
    <source>
        <dbReference type="ARBA" id="ARBA00022614"/>
    </source>
</evidence>
<keyword evidence="13" id="KW-1185">Reference proteome</keyword>
<comment type="similarity">
    <text evidence="3">Belongs to the DNAAF1 family.</text>
</comment>
<evidence type="ECO:0000313" key="14">
    <source>
        <dbReference type="RefSeq" id="XP_023172220.2"/>
    </source>
</evidence>
<feature type="compositionally biased region" description="Basic and acidic residues" evidence="12">
    <location>
        <begin position="1499"/>
        <end position="1510"/>
    </location>
</feature>
<feature type="compositionally biased region" description="Acidic residues" evidence="12">
    <location>
        <begin position="986"/>
        <end position="1004"/>
    </location>
</feature>
<keyword evidence="5" id="KW-0677">Repeat</keyword>
<name>A0A6J1LVK6_DROHY</name>
<keyword evidence="6" id="KW-0969">Cilium</keyword>
<keyword evidence="4" id="KW-0433">Leucine-rich repeat</keyword>
<feature type="region of interest" description="Disordered" evidence="12">
    <location>
        <begin position="970"/>
        <end position="1049"/>
    </location>
</feature>
<dbReference type="GO" id="GO:0035082">
    <property type="term" value="P:axoneme assembly"/>
    <property type="evidence" value="ECO:0007669"/>
    <property type="project" value="TreeGrafter"/>
</dbReference>
<feature type="compositionally biased region" description="Basic and acidic residues" evidence="12">
    <location>
        <begin position="411"/>
        <end position="442"/>
    </location>
</feature>
<sequence length="1699" mass="192557">MSKAAAAPRKEVTGLHRMTQQGLRDLCKKDKLYQTPRLNDVLYLHYQGYQYIECLDEYTELKCLWLECNAISEIEGLEKQSKLRCLFLQNNLIKRIENLASCPELDTLNLSSNHIRLIENIGSEILPVLNTLNISSNYLKDSESLARLVDCKTLSVLDLSNNRIDDILVVKIFEKMPCLKVLVLQGNPVVSRLPQYRKTLILACKELTYLDSRPVFPRDRACAEAWKREGYEGERKENMRWNRADRKKMRDSVNYTIKLRNRHRPPDQQAALISSTDSEAEGDADKGAEKTRVKAELEYGCVDDIWSEVSGDNAKVSESSDSSDIADEAADNGSHDDDLAEQLSNRRAKPLDGRPKVLYETQFADDANNEQEAPGDNTNNADEVKADDARGVKRLLIEEVKLEPLAVECKKARVQPEQEKEEVGKLAENKLEEPKEEQKVEQEAVQEVEQMPALITAAESGSELDQQDARADLDKSCQKLKDIALNDNGPPTAEQLKQEAVDRMYESYGEEIFAEQPEFNTAMLEKEHSSEQLLPNASSESTSKTTSNDIIKTKEQLEYEEECAEANDIVEYNMNELSSQMDDDLKELNQPLEEIRATLEQPNNKTTGNNSSDEEKEADRKKCVELTTVTHSLRIIEEFSVRRERISEDIEKKKATEEQQKKVLTEEIQTEQDKEDAIDAAFAKALDVCTDDVPTRVFGAGCDTPSYEWRQEECMRQLTIKETRTVDSELADDDVYRVKPLSEKTSVEQAELICEEMSRQLEADENSLRDLLQQLEDETDVLYDITNVEDEILDKVPEPPLDEVCASLIHELIDELQYQEIINGQNIKCFDFGLIESDEEYSYSAEPKTKPIVPPELEDPAGGKSLRECLDAFGNFLSSVNERKNERKLDRNATTSSEKVNAAKTLLKSKMLNAYMDESPQAVEAQLAKEQEKKKRHVAAMATRCFSKRDNFEDSLEVVDNKLMIKKKDTGELLDLPPPPALISDTESESGNESEQSVDEYDTAEEPHEENRNSREMWPKADPAELEISKEPLSLTELNDGDSAADQSSDKFYSLEARTAFNSLDSEFMDKLDLQKVIGTDGEITVEGMRSYDELTADDGAQKAENPGALVKQDEMLKDLIGRQQLQEERERQMEELSKDLGAHKLKCKSIRDQLESELEEARATTNLLVMLNSLEGPKEEELRQQLAEVQQEEPRDSDNLQELPTIKLTLGSCKICEIKSQISNEEAQQRDQVEAATEEGEMKPEDRPLNSEQISEKAEEQTSNEKPEETANAVVKPAPNANVTIDDDIISDTSTDYESGEDIPVVEPPRLPEGALNELFSNQFDKDGLKLERENEDALRKQLFSLPLRAWASQNSIDRVENAASENEKQDSESAQTTDVDDESWEVETNSELTKPEDDDETDSNGAIGELARNAKRQWAKISEKLSEFIEADELKLLDKSQFNEEESEEDEEEDELEASLKKLNIIYEECETQIKSARPENMQVPKESEVANDEVVEGDKQSADHAEPADQNENPNVECEEVKEDEQSLEQTKPEEESENPKRKSEDKQPEEERQNLKSEEVKVEPEGESENPKRKSEEQTKPEEEQVKVEPEEENEKPVEVTGEPSPEHTKPADENENSNLKPEELFADQKLAGSPSKPVITLDYFEENTDDDSFHTIPELKTEEIECNLEILSDDGNAVVKEVSVSAQVTYELKK</sequence>
<dbReference type="Gene3D" id="3.80.10.10">
    <property type="entry name" value="Ribonuclease Inhibitor"/>
    <property type="match status" value="2"/>
</dbReference>
<evidence type="ECO:0000256" key="11">
    <source>
        <dbReference type="SAM" id="Coils"/>
    </source>
</evidence>
<dbReference type="KEGG" id="dhe:111600374"/>
<dbReference type="GO" id="GO:0070840">
    <property type="term" value="F:dynein complex binding"/>
    <property type="evidence" value="ECO:0007669"/>
    <property type="project" value="TreeGrafter"/>
</dbReference>
<dbReference type="RefSeq" id="XP_023172220.2">
    <property type="nucleotide sequence ID" value="XM_023316452.2"/>
</dbReference>
<dbReference type="InterPro" id="IPR032675">
    <property type="entry name" value="LRR_dom_sf"/>
</dbReference>
<comment type="subcellular location">
    <subcellularLocation>
        <location evidence="2">Cell projection</location>
        <location evidence="2">Cilium</location>
    </subcellularLocation>
</comment>
<comment type="function">
    <text evidence="1">Cilium-specific protein required for cilia structures.</text>
</comment>